<sequence length="56" mass="5556">MPVPVPAGLPDCWSAAPYEGVVRTAIVAYKERGAVALAGVLAEALAGAAVTAFGDD</sequence>
<accession>A0A2W2DP74</accession>
<evidence type="ECO:0000313" key="1">
    <source>
        <dbReference type="EMBL" id="PZF98936.1"/>
    </source>
</evidence>
<dbReference type="AlphaFoldDB" id="A0A2W2DP74"/>
<name>A0A2W2DP74_9ACTN</name>
<feature type="non-terminal residue" evidence="1">
    <location>
        <position position="56"/>
    </location>
</feature>
<gene>
    <name evidence="1" type="ORF">C1J01_48505</name>
</gene>
<proteinExistence type="predicted"/>
<evidence type="ECO:0000313" key="2">
    <source>
        <dbReference type="Proteomes" id="UP000249304"/>
    </source>
</evidence>
<comment type="caution">
    <text evidence="1">The sequence shown here is derived from an EMBL/GenBank/DDBJ whole genome shotgun (WGS) entry which is preliminary data.</text>
</comment>
<keyword evidence="2" id="KW-1185">Reference proteome</keyword>
<reference evidence="1 2" key="1">
    <citation type="submission" date="2018-01" db="EMBL/GenBank/DDBJ databases">
        <title>Draft genome sequence of Nonomuraea sp. KC333.</title>
        <authorList>
            <person name="Sahin N."/>
            <person name="Saygin H."/>
            <person name="Ay H."/>
        </authorList>
    </citation>
    <scope>NUCLEOTIDE SEQUENCE [LARGE SCALE GENOMIC DNA]</scope>
    <source>
        <strain evidence="1 2">KC333</strain>
    </source>
</reference>
<organism evidence="1 2">
    <name type="scientific">Nonomuraea aridisoli</name>
    <dbReference type="NCBI Taxonomy" id="2070368"/>
    <lineage>
        <taxon>Bacteria</taxon>
        <taxon>Bacillati</taxon>
        <taxon>Actinomycetota</taxon>
        <taxon>Actinomycetes</taxon>
        <taxon>Streptosporangiales</taxon>
        <taxon>Streptosporangiaceae</taxon>
        <taxon>Nonomuraea</taxon>
    </lineage>
</organism>
<dbReference type="EMBL" id="POUD01000659">
    <property type="protein sequence ID" value="PZF98936.1"/>
    <property type="molecule type" value="Genomic_DNA"/>
</dbReference>
<protein>
    <submittedName>
        <fullName evidence="1">ComF family protein</fullName>
    </submittedName>
</protein>
<dbReference type="Proteomes" id="UP000249304">
    <property type="component" value="Unassembled WGS sequence"/>
</dbReference>